<gene>
    <name evidence="8" type="ORF">MACK_000185</name>
</gene>
<dbReference type="GO" id="GO:0034457">
    <property type="term" value="C:Mpp10 complex"/>
    <property type="evidence" value="ECO:0007669"/>
    <property type="project" value="InterPro"/>
</dbReference>
<name>A0A976M943_THEOR</name>
<feature type="compositionally biased region" description="Acidic residues" evidence="7">
    <location>
        <begin position="365"/>
        <end position="375"/>
    </location>
</feature>
<dbReference type="InterPro" id="IPR012173">
    <property type="entry name" value="Mpp10"/>
</dbReference>
<feature type="compositionally biased region" description="Low complexity" evidence="7">
    <location>
        <begin position="164"/>
        <end position="173"/>
    </location>
</feature>
<evidence type="ECO:0000256" key="7">
    <source>
        <dbReference type="SAM" id="MobiDB-lite"/>
    </source>
</evidence>
<evidence type="ECO:0000256" key="5">
    <source>
        <dbReference type="ARBA" id="ARBA00023274"/>
    </source>
</evidence>
<dbReference type="PANTHER" id="PTHR17039:SF0">
    <property type="entry name" value="U3 SMALL NUCLEOLAR RIBONUCLEOPROTEIN PROTEIN MPP10"/>
    <property type="match status" value="1"/>
</dbReference>
<feature type="compositionally biased region" description="Basic and acidic residues" evidence="7">
    <location>
        <begin position="665"/>
        <end position="676"/>
    </location>
</feature>
<comment type="similarity">
    <text evidence="6">Belongs to the MPP10 family.</text>
</comment>
<feature type="region of interest" description="Disordered" evidence="7">
    <location>
        <begin position="146"/>
        <end position="184"/>
    </location>
</feature>
<evidence type="ECO:0000256" key="4">
    <source>
        <dbReference type="ARBA" id="ARBA00023242"/>
    </source>
</evidence>
<evidence type="ECO:0000313" key="9">
    <source>
        <dbReference type="Proteomes" id="UP000244811"/>
    </source>
</evidence>
<reference evidence="8" key="1">
    <citation type="submission" date="2022-07" db="EMBL/GenBank/DDBJ databases">
        <title>Evaluation of T. orientalis genome assembly methods using nanopore sequencing and analysis of variation between genomes.</title>
        <authorList>
            <person name="Yam J."/>
            <person name="Micallef M.L."/>
            <person name="Liu M."/>
            <person name="Djordjevic S.P."/>
            <person name="Bogema D.R."/>
            <person name="Jenkins C."/>
        </authorList>
    </citation>
    <scope>NUCLEOTIDE SEQUENCE</scope>
    <source>
        <strain evidence="8">Goon Nure</strain>
    </source>
</reference>
<dbReference type="Proteomes" id="UP000244811">
    <property type="component" value="Chromosome 1"/>
</dbReference>
<evidence type="ECO:0000256" key="3">
    <source>
        <dbReference type="ARBA" id="ARBA00022552"/>
    </source>
</evidence>
<dbReference type="GO" id="GO:0005732">
    <property type="term" value="C:sno(s)RNA-containing ribonucleoprotein complex"/>
    <property type="evidence" value="ECO:0007669"/>
    <property type="project" value="InterPro"/>
</dbReference>
<dbReference type="Pfam" id="PF04006">
    <property type="entry name" value="Mpp10"/>
    <property type="match status" value="2"/>
</dbReference>
<keyword evidence="4" id="KW-0539">Nucleus</keyword>
<dbReference type="GO" id="GO:0006364">
    <property type="term" value="P:rRNA processing"/>
    <property type="evidence" value="ECO:0007669"/>
    <property type="project" value="UniProtKB-KW"/>
</dbReference>
<evidence type="ECO:0000256" key="6">
    <source>
        <dbReference type="ARBA" id="ARBA00029455"/>
    </source>
</evidence>
<protein>
    <submittedName>
        <fullName evidence="8">Uncharacterized protein</fullName>
    </submittedName>
</protein>
<dbReference type="AlphaFoldDB" id="A0A976M943"/>
<evidence type="ECO:0000256" key="2">
    <source>
        <dbReference type="ARBA" id="ARBA00022517"/>
    </source>
</evidence>
<dbReference type="GO" id="GO:0032040">
    <property type="term" value="C:small-subunit processome"/>
    <property type="evidence" value="ECO:0007669"/>
    <property type="project" value="TreeGrafter"/>
</dbReference>
<keyword evidence="2" id="KW-0690">Ribosome biogenesis</keyword>
<feature type="compositionally biased region" description="Acidic residues" evidence="7">
    <location>
        <begin position="313"/>
        <end position="327"/>
    </location>
</feature>
<organism evidence="8 9">
    <name type="scientific">Theileria orientalis</name>
    <dbReference type="NCBI Taxonomy" id="68886"/>
    <lineage>
        <taxon>Eukaryota</taxon>
        <taxon>Sar</taxon>
        <taxon>Alveolata</taxon>
        <taxon>Apicomplexa</taxon>
        <taxon>Aconoidasida</taxon>
        <taxon>Piroplasmida</taxon>
        <taxon>Theileriidae</taxon>
        <taxon>Theileria</taxon>
    </lineage>
</organism>
<evidence type="ECO:0000256" key="1">
    <source>
        <dbReference type="ARBA" id="ARBA00004604"/>
    </source>
</evidence>
<feature type="region of interest" description="Disordered" evidence="7">
    <location>
        <begin position="287"/>
        <end position="380"/>
    </location>
</feature>
<keyword evidence="3" id="KW-0698">rRNA processing</keyword>
<accession>A0A976M943</accession>
<sequence length="710" mass="80970">MVKRSSKRVDAELRESDDSIQELTNDNIIEAPWNLWKDLKAADTFFRNNLSKSLYHTLQIRLFREYINQEFSKKRSRKGAAVKRAYAYSKNDAKKLMDTLDVLDLNQLWNTLDTKSSFDSKSLNDRLESVLSKNINKILKNDSNDTDNYIEFNDNDEKIDSDSDSAASTESSAYDLEQPIDGIEEPLNDEEKNLKDKYNSLNSIEDKFFKFDEMEAFANEQLDSEDDIDYFDSLGEESDDSVAAAEMKYSDFFRDPEDSEVESVENMKPLTCNRDLNELDEYDKQMELMLQQLEEEGEGREEDEKDMYRDELDLLDEPEEEDDEEMDVTNKGGLMSRNGLDYEKSSDTNYQRSRKKNLETRDSSEDSGEEEDEIAQIENELVAPKHWSLMGESTGKSRPRNSLLDIELELPQPSSTVYNSGVNNGTGEDENGVGGGQMTGADGQQLPLELLIIQRIKSGVFDNVERKTFIEDQLESLNRLNKNKSEEIRPEDIDYKKSEMGLGEIYAQKYKEQFMAIDKLDPHKKDLNEQFAKLMYKLDSLSNLTFVPKRTSETEKASTVPIITVETPVNIVVSGSSIVNDDGKSSTNNRLGGSARVNGIGESGGDQVKDPSDPLSARNISKGPTISAKVSRSAKKRKFKNKMKGLIKSGRLTSDQVDKIKEKMVNRNKLRREDSKSRKKTGLTQREMIKHDMKSNRRIDTNELLSNVGR</sequence>
<dbReference type="PANTHER" id="PTHR17039">
    <property type="entry name" value="U3 SMALL NUCLEOLAR RIBONUCLEOPROTEIN PROTEIN MPP10"/>
    <property type="match status" value="1"/>
</dbReference>
<keyword evidence="5" id="KW-0687">Ribonucleoprotein</keyword>
<feature type="compositionally biased region" description="Acidic residues" evidence="7">
    <location>
        <begin position="293"/>
        <end position="305"/>
    </location>
</feature>
<comment type="subcellular location">
    <subcellularLocation>
        <location evidence="1">Nucleus</location>
        <location evidence="1">Nucleolus</location>
    </subcellularLocation>
</comment>
<feature type="region of interest" description="Disordered" evidence="7">
    <location>
        <begin position="581"/>
        <end position="621"/>
    </location>
</feature>
<evidence type="ECO:0000313" key="8">
    <source>
        <dbReference type="EMBL" id="UKK00115.2"/>
    </source>
</evidence>
<feature type="region of interest" description="Disordered" evidence="7">
    <location>
        <begin position="665"/>
        <end position="689"/>
    </location>
</feature>
<proteinExistence type="inferred from homology"/>
<dbReference type="EMBL" id="CP056069">
    <property type="protein sequence ID" value="UKK00115.2"/>
    <property type="molecule type" value="Genomic_DNA"/>
</dbReference>